<name>A0A9Q5HTN0_SANBA</name>
<feature type="compositionally biased region" description="Polar residues" evidence="1">
    <location>
        <begin position="195"/>
        <end position="209"/>
    </location>
</feature>
<keyword evidence="3" id="KW-1185">Reference proteome</keyword>
<evidence type="ECO:0000313" key="2">
    <source>
        <dbReference type="EMBL" id="OCB85783.1"/>
    </source>
</evidence>
<evidence type="ECO:0000313" key="3">
    <source>
        <dbReference type="Proteomes" id="UP000757232"/>
    </source>
</evidence>
<feature type="compositionally biased region" description="Acidic residues" evidence="1">
    <location>
        <begin position="341"/>
        <end position="354"/>
    </location>
</feature>
<feature type="compositionally biased region" description="Basic and acidic residues" evidence="1">
    <location>
        <begin position="210"/>
        <end position="228"/>
    </location>
</feature>
<accession>A0A9Q5HTN0</accession>
<evidence type="ECO:0000256" key="1">
    <source>
        <dbReference type="SAM" id="MobiDB-lite"/>
    </source>
</evidence>
<dbReference type="AlphaFoldDB" id="A0A9Q5HTN0"/>
<dbReference type="Proteomes" id="UP000757232">
    <property type="component" value="Unassembled WGS sequence"/>
</dbReference>
<feature type="region of interest" description="Disordered" evidence="1">
    <location>
        <begin position="336"/>
        <end position="357"/>
    </location>
</feature>
<feature type="region of interest" description="Disordered" evidence="1">
    <location>
        <begin position="448"/>
        <end position="481"/>
    </location>
</feature>
<proteinExistence type="predicted"/>
<reference evidence="2" key="1">
    <citation type="submission" date="2016-06" db="EMBL/GenBank/DDBJ databases">
        <title>Draft Genome sequence of the fungus Inonotus baumii.</title>
        <authorList>
            <person name="Zhu H."/>
            <person name="Lin W."/>
        </authorList>
    </citation>
    <scope>NUCLEOTIDE SEQUENCE</scope>
    <source>
        <strain evidence="2">821</strain>
    </source>
</reference>
<feature type="region of interest" description="Disordered" evidence="1">
    <location>
        <begin position="180"/>
        <end position="309"/>
    </location>
</feature>
<comment type="caution">
    <text evidence="2">The sequence shown here is derived from an EMBL/GenBank/DDBJ whole genome shotgun (WGS) entry which is preliminary data.</text>
</comment>
<sequence>MPVAFHVLQNKSSQRRNTSRYAPIHNKVNRNYTFTAKEVLCFLQLEGLVEVAKTIDVTDADIESIVKSSGFTRSRMENKMVEIAFEVFAPGLPQIPPNNVMKMLEFSKTKKLGAAYKIASMVSWSTLKNDLNEKREEILGAYSKRLMSGGDMAENAVDQIQATGHSFPATVTHRTKVNAPPLCRPRNPMPHPKFSFSTQLTESHSPSTTFKDRREENCSLREEARESSGQRVQYRNGGVGQTSIPCYVTTRRKKSFRRQEVKQNALGNISRKDGRTRKQHSARTQSSSRSNSTALSADGNDRQLEGSASRLVKSKYREYETTSVRSDTLDALQLARSPETPEQEEFGFSDDDWTDERSPAIRSNACAEDSIRSRQAESPTTITLRKLAELREQIIEEKRTGVWFQRQRRRHGFMDSPDSDYTFSDACRSPRTRQQCTFAFRGLRIEAPAAAERPSRQRHPAWYVREDPGSPTPMRAAVRRR</sequence>
<dbReference type="EMBL" id="LNZH02000207">
    <property type="protein sequence ID" value="OCB85783.1"/>
    <property type="molecule type" value="Genomic_DNA"/>
</dbReference>
<organism evidence="2 3">
    <name type="scientific">Sanghuangporus baumii</name>
    <name type="common">Phellinus baumii</name>
    <dbReference type="NCBI Taxonomy" id="108892"/>
    <lineage>
        <taxon>Eukaryota</taxon>
        <taxon>Fungi</taxon>
        <taxon>Dikarya</taxon>
        <taxon>Basidiomycota</taxon>
        <taxon>Agaricomycotina</taxon>
        <taxon>Agaricomycetes</taxon>
        <taxon>Hymenochaetales</taxon>
        <taxon>Hymenochaetaceae</taxon>
        <taxon>Sanghuangporus</taxon>
    </lineage>
</organism>
<feature type="compositionally biased region" description="Low complexity" evidence="1">
    <location>
        <begin position="282"/>
        <end position="297"/>
    </location>
</feature>
<protein>
    <submittedName>
        <fullName evidence="2">Uncharacterized protein</fullName>
    </submittedName>
</protein>
<gene>
    <name evidence="2" type="ORF">A7U60_g7135</name>
</gene>